<protein>
    <submittedName>
        <fullName evidence="3">Uncharacterized protein</fullName>
    </submittedName>
</protein>
<feature type="transmembrane region" description="Helical" evidence="1">
    <location>
        <begin position="49"/>
        <end position="73"/>
    </location>
</feature>
<dbReference type="EMBL" id="CP033924">
    <property type="protein sequence ID" value="AZA81233.1"/>
    <property type="molecule type" value="Genomic_DNA"/>
</dbReference>
<dbReference type="KEGG" id="clac:EG342_04655"/>
<proteinExistence type="predicted"/>
<dbReference type="AlphaFoldDB" id="A0A3G6RQV9"/>
<feature type="transmembrane region" description="Helical" evidence="1">
    <location>
        <begin position="20"/>
        <end position="43"/>
    </location>
</feature>
<evidence type="ECO:0000256" key="1">
    <source>
        <dbReference type="SAM" id="Phobius"/>
    </source>
</evidence>
<name>A0A3G6RQV9_CHRLC</name>
<evidence type="ECO:0000313" key="2">
    <source>
        <dbReference type="EMBL" id="AZA81233.1"/>
    </source>
</evidence>
<evidence type="ECO:0000313" key="5">
    <source>
        <dbReference type="Proteomes" id="UP000279972"/>
    </source>
</evidence>
<reference evidence="3 4" key="1">
    <citation type="submission" date="2018-01" db="EMBL/GenBank/DDBJ databases">
        <title>Draft genome sequences of Chryseobacterium lactis NCTC11390, Chryseobacterium oncorhynchi 701B-08, and Chryseobacterium viscerum 687B-08.</title>
        <authorList>
            <person name="Jeong J.-J."/>
            <person name="Lee Y.J."/>
            <person name="Park B."/>
            <person name="Choi I.-G."/>
            <person name="Kim K.D."/>
        </authorList>
    </citation>
    <scope>NUCLEOTIDE SEQUENCE [LARGE SCALE GENOMIC DNA]</scope>
    <source>
        <strain evidence="3 4">NCTC11390</strain>
    </source>
</reference>
<evidence type="ECO:0000313" key="4">
    <source>
        <dbReference type="Proteomes" id="UP000236262"/>
    </source>
</evidence>
<sequence>MQELVIGGQFSAPPLIVFRLFLVSFFKFFIGISFNLLPTLYAFRLPQLIYYLVFHKYINISHLIEYLWIFFTFHTTKKPQQMLRL</sequence>
<organism evidence="3 4">
    <name type="scientific">Chryseobacterium lactis</name>
    <dbReference type="NCBI Taxonomy" id="1241981"/>
    <lineage>
        <taxon>Bacteria</taxon>
        <taxon>Pseudomonadati</taxon>
        <taxon>Bacteroidota</taxon>
        <taxon>Flavobacteriia</taxon>
        <taxon>Flavobacteriales</taxon>
        <taxon>Weeksellaceae</taxon>
        <taxon>Chryseobacterium group</taxon>
        <taxon>Chryseobacterium</taxon>
    </lineage>
</organism>
<keyword evidence="1" id="KW-1133">Transmembrane helix</keyword>
<evidence type="ECO:0000313" key="3">
    <source>
        <dbReference type="EMBL" id="PNW15085.1"/>
    </source>
</evidence>
<dbReference type="Proteomes" id="UP000279972">
    <property type="component" value="Chromosome"/>
</dbReference>
<keyword evidence="5" id="KW-1185">Reference proteome</keyword>
<keyword evidence="1" id="KW-0812">Transmembrane</keyword>
<accession>A0A3G6RQV9</accession>
<reference evidence="2 5" key="2">
    <citation type="submission" date="2018-11" db="EMBL/GenBank/DDBJ databases">
        <title>Proposal to divide the Flavobacteriaceae and reorganize its genera based on Amino Acid Identity values calculated from whole genome sequences.</title>
        <authorList>
            <person name="Nicholson A.C."/>
            <person name="Gulvik C.A."/>
            <person name="Whitney A.M."/>
            <person name="Humrighouse B.W."/>
            <person name="Bell M."/>
            <person name="Holmes B."/>
            <person name="Steigerwalt A.G."/>
            <person name="Villarma A."/>
            <person name="Sheth M."/>
            <person name="Batra D."/>
            <person name="Pryor J."/>
            <person name="Bernardet J.-F."/>
            <person name="Hugo C."/>
            <person name="Kampfer P."/>
            <person name="Newman J."/>
            <person name="McQuiston J.R."/>
        </authorList>
    </citation>
    <scope>NUCLEOTIDE SEQUENCE [LARGE SCALE GENOMIC DNA]</scope>
    <source>
        <strain evidence="2 5">KC_1864</strain>
    </source>
</reference>
<keyword evidence="1" id="KW-0472">Membrane</keyword>
<dbReference type="Proteomes" id="UP000236262">
    <property type="component" value="Unassembled WGS sequence"/>
</dbReference>
<gene>
    <name evidence="3" type="ORF">C1637_01270</name>
    <name evidence="2" type="ORF">EG342_04655</name>
</gene>
<dbReference type="EMBL" id="PPEH01000001">
    <property type="protein sequence ID" value="PNW15085.1"/>
    <property type="molecule type" value="Genomic_DNA"/>
</dbReference>